<proteinExistence type="predicted"/>
<keyword evidence="1" id="KW-0472">Membrane</keyword>
<keyword evidence="1" id="KW-0812">Transmembrane</keyword>
<name>A0A427AIS9_ENSVE</name>
<protein>
    <submittedName>
        <fullName evidence="2">Uncharacterized protein</fullName>
    </submittedName>
</protein>
<dbReference type="AlphaFoldDB" id="A0A427AIS9"/>
<gene>
    <name evidence="2" type="ORF">B296_00019165</name>
</gene>
<reference evidence="2 3" key="1">
    <citation type="journal article" date="2014" name="Agronomy (Basel)">
        <title>A Draft Genome Sequence for Ensete ventricosum, the Drought-Tolerant Tree Against Hunger.</title>
        <authorList>
            <person name="Harrison J."/>
            <person name="Moore K.A."/>
            <person name="Paszkiewicz K."/>
            <person name="Jones T."/>
            <person name="Grant M."/>
            <person name="Ambacheew D."/>
            <person name="Muzemil S."/>
            <person name="Studholme D.J."/>
        </authorList>
    </citation>
    <scope>NUCLEOTIDE SEQUENCE [LARGE SCALE GENOMIC DNA]</scope>
</reference>
<sequence>MNLVVDNTVEVTGNEKNDIGMVVSSCNSYDVPLFSFIIYEVFLIYFFFCRLFEES</sequence>
<dbReference type="EMBL" id="AMZH03002272">
    <property type="protein sequence ID" value="RRT76167.1"/>
    <property type="molecule type" value="Genomic_DNA"/>
</dbReference>
<evidence type="ECO:0000313" key="2">
    <source>
        <dbReference type="EMBL" id="RRT76167.1"/>
    </source>
</evidence>
<organism evidence="2 3">
    <name type="scientific">Ensete ventricosum</name>
    <name type="common">Abyssinian banana</name>
    <name type="synonym">Musa ensete</name>
    <dbReference type="NCBI Taxonomy" id="4639"/>
    <lineage>
        <taxon>Eukaryota</taxon>
        <taxon>Viridiplantae</taxon>
        <taxon>Streptophyta</taxon>
        <taxon>Embryophyta</taxon>
        <taxon>Tracheophyta</taxon>
        <taxon>Spermatophyta</taxon>
        <taxon>Magnoliopsida</taxon>
        <taxon>Liliopsida</taxon>
        <taxon>Zingiberales</taxon>
        <taxon>Musaceae</taxon>
        <taxon>Ensete</taxon>
    </lineage>
</organism>
<feature type="transmembrane region" description="Helical" evidence="1">
    <location>
        <begin position="31"/>
        <end position="52"/>
    </location>
</feature>
<dbReference type="Proteomes" id="UP000287651">
    <property type="component" value="Unassembled WGS sequence"/>
</dbReference>
<keyword evidence="1" id="KW-1133">Transmembrane helix</keyword>
<accession>A0A427AIS9</accession>
<evidence type="ECO:0000256" key="1">
    <source>
        <dbReference type="SAM" id="Phobius"/>
    </source>
</evidence>
<comment type="caution">
    <text evidence="2">The sequence shown here is derived from an EMBL/GenBank/DDBJ whole genome shotgun (WGS) entry which is preliminary data.</text>
</comment>
<evidence type="ECO:0000313" key="3">
    <source>
        <dbReference type="Proteomes" id="UP000287651"/>
    </source>
</evidence>